<reference evidence="1 2" key="1">
    <citation type="journal article" date="2014" name="Genome Announc.">
        <title>Draft Genome Sequences of Three Strains of Bacteroides pyogenes Isolated from a Cat and Swine.</title>
        <authorList>
            <person name="Sakamoto M."/>
            <person name="Oshima K."/>
            <person name="Suda W."/>
            <person name="Kitamura K."/>
            <person name="Iida T."/>
            <person name="Hattori M."/>
            <person name="Ohkuma M."/>
        </authorList>
    </citation>
    <scope>NUCLEOTIDE SEQUENCE [LARGE SCALE GENOMIC DNA]</scope>
    <source>
        <strain evidence="1 2">JCM 6292</strain>
    </source>
</reference>
<protein>
    <submittedName>
        <fullName evidence="1">Uncharacterized protein</fullName>
    </submittedName>
</protein>
<comment type="caution">
    <text evidence="1">The sequence shown here is derived from an EMBL/GenBank/DDBJ whole genome shotgun (WGS) entry which is preliminary data.</text>
</comment>
<dbReference type="EMBL" id="BAIQ01000019">
    <property type="protein sequence ID" value="GAE15651.1"/>
    <property type="molecule type" value="Genomic_DNA"/>
</dbReference>
<dbReference type="Proteomes" id="UP000018861">
    <property type="component" value="Unassembled WGS sequence"/>
</dbReference>
<organism evidence="1 2">
    <name type="scientific">Bacteroides pyogenes JCM 6292</name>
    <dbReference type="NCBI Taxonomy" id="1235809"/>
    <lineage>
        <taxon>Bacteria</taxon>
        <taxon>Pseudomonadati</taxon>
        <taxon>Bacteroidota</taxon>
        <taxon>Bacteroidia</taxon>
        <taxon>Bacteroidales</taxon>
        <taxon>Bacteroidaceae</taxon>
        <taxon>Bacteroides</taxon>
    </lineage>
</organism>
<sequence length="66" mass="7545">MLTDRDSAFERTLSIHLQQFFTSPQTRKRFMLSDKILAMRIAARNHIDMPVSGKPDLSLTAQPAIE</sequence>
<evidence type="ECO:0000313" key="1">
    <source>
        <dbReference type="EMBL" id="GAE15651.1"/>
    </source>
</evidence>
<dbReference type="AlphaFoldDB" id="W4P768"/>
<accession>W4P768</accession>
<gene>
    <name evidence="1" type="ORF">JCM6292_1958</name>
</gene>
<name>W4P768_9BACE</name>
<proteinExistence type="predicted"/>
<evidence type="ECO:0000313" key="2">
    <source>
        <dbReference type="Proteomes" id="UP000018861"/>
    </source>
</evidence>